<dbReference type="AlphaFoldDB" id="A0A7S4PV54"/>
<organism evidence="1">
    <name type="scientific">Alexandrium monilatum</name>
    <dbReference type="NCBI Taxonomy" id="311494"/>
    <lineage>
        <taxon>Eukaryota</taxon>
        <taxon>Sar</taxon>
        <taxon>Alveolata</taxon>
        <taxon>Dinophyceae</taxon>
        <taxon>Gonyaulacales</taxon>
        <taxon>Pyrocystaceae</taxon>
        <taxon>Alexandrium</taxon>
    </lineage>
</organism>
<sequence length="156" mass="16643">MHVSADARVPLQGLRQVLAPLRTQRFFASLRRRLRDLDLSYAFARHTSEQMNAKLLAQLDSELGSFAGEIPLPIASIDLSDGSGVDLAANSEIAFQSSCDWASLCGADGCFDVPFGRDCSCDVDSLLDDPGSDMEGFAPSLSSPAVVLPALPMPDP</sequence>
<dbReference type="EMBL" id="HBNR01005088">
    <property type="protein sequence ID" value="CAE4563810.1"/>
    <property type="molecule type" value="Transcribed_RNA"/>
</dbReference>
<evidence type="ECO:0000313" key="1">
    <source>
        <dbReference type="EMBL" id="CAE4563810.1"/>
    </source>
</evidence>
<gene>
    <name evidence="1" type="ORF">AMON00008_LOCUS3429</name>
</gene>
<proteinExistence type="predicted"/>
<accession>A0A7S4PV54</accession>
<reference evidence="1" key="1">
    <citation type="submission" date="2021-01" db="EMBL/GenBank/DDBJ databases">
        <authorList>
            <person name="Corre E."/>
            <person name="Pelletier E."/>
            <person name="Niang G."/>
            <person name="Scheremetjew M."/>
            <person name="Finn R."/>
            <person name="Kale V."/>
            <person name="Holt S."/>
            <person name="Cochrane G."/>
            <person name="Meng A."/>
            <person name="Brown T."/>
            <person name="Cohen L."/>
        </authorList>
    </citation>
    <scope>NUCLEOTIDE SEQUENCE</scope>
    <source>
        <strain evidence="1">CCMP3105</strain>
    </source>
</reference>
<protein>
    <submittedName>
        <fullName evidence="1">Uncharacterized protein</fullName>
    </submittedName>
</protein>
<name>A0A7S4PV54_9DINO</name>